<dbReference type="PANTHER" id="PTHR35176">
    <property type="entry name" value="HEME OXYGENASE HI_0854-RELATED"/>
    <property type="match status" value="1"/>
</dbReference>
<dbReference type="Gene3D" id="2.30.110.10">
    <property type="entry name" value="Electron Transport, Fmn-binding Protein, Chain A"/>
    <property type="match status" value="1"/>
</dbReference>
<proteinExistence type="predicted"/>
<reference evidence="3" key="1">
    <citation type="submission" date="2020-05" db="EMBL/GenBank/DDBJ databases">
        <authorList>
            <person name="Chiriac C."/>
            <person name="Salcher M."/>
            <person name="Ghai R."/>
            <person name="Kavagutti S V."/>
        </authorList>
    </citation>
    <scope>NUCLEOTIDE SEQUENCE</scope>
</reference>
<dbReference type="GO" id="GO:0070967">
    <property type="term" value="F:coenzyme F420 binding"/>
    <property type="evidence" value="ECO:0007669"/>
    <property type="project" value="TreeGrafter"/>
</dbReference>
<dbReference type="PANTHER" id="PTHR35176:SF6">
    <property type="entry name" value="HEME OXYGENASE HI_0854-RELATED"/>
    <property type="match status" value="1"/>
</dbReference>
<dbReference type="SUPFAM" id="SSF50475">
    <property type="entry name" value="FMN-binding split barrel"/>
    <property type="match status" value="1"/>
</dbReference>
<feature type="domain" description="Pyridoxamine 5'-phosphate oxidase N-terminal" evidence="2">
    <location>
        <begin position="5"/>
        <end position="130"/>
    </location>
</feature>
<dbReference type="Pfam" id="PF01243">
    <property type="entry name" value="PNPOx_N"/>
    <property type="match status" value="1"/>
</dbReference>
<name>A0A6J7DJG5_9ZZZZ</name>
<dbReference type="InterPro" id="IPR012349">
    <property type="entry name" value="Split_barrel_FMN-bd"/>
</dbReference>
<keyword evidence="1" id="KW-0560">Oxidoreductase</keyword>
<dbReference type="InterPro" id="IPR011576">
    <property type="entry name" value="Pyridox_Oxase_N"/>
</dbReference>
<dbReference type="InterPro" id="IPR052019">
    <property type="entry name" value="F420H2_bilvrd_red/Heme_oxyg"/>
</dbReference>
<gene>
    <name evidence="3" type="ORF">UFOPK3381_00660</name>
</gene>
<dbReference type="EMBL" id="CAFBLN010000021">
    <property type="protein sequence ID" value="CAB4868489.1"/>
    <property type="molecule type" value="Genomic_DNA"/>
</dbReference>
<accession>A0A6J7DJG5</accession>
<protein>
    <submittedName>
        <fullName evidence="3">Unannotated protein</fullName>
    </submittedName>
</protein>
<dbReference type="GO" id="GO:0016627">
    <property type="term" value="F:oxidoreductase activity, acting on the CH-CH group of donors"/>
    <property type="evidence" value="ECO:0007669"/>
    <property type="project" value="TreeGrafter"/>
</dbReference>
<evidence type="ECO:0000256" key="1">
    <source>
        <dbReference type="ARBA" id="ARBA00023002"/>
    </source>
</evidence>
<dbReference type="GO" id="GO:0005829">
    <property type="term" value="C:cytosol"/>
    <property type="evidence" value="ECO:0007669"/>
    <property type="project" value="TreeGrafter"/>
</dbReference>
<dbReference type="NCBIfam" id="TIGR03618">
    <property type="entry name" value="Rv1155_F420"/>
    <property type="match status" value="1"/>
</dbReference>
<dbReference type="AlphaFoldDB" id="A0A6J7DJG5"/>
<evidence type="ECO:0000259" key="2">
    <source>
        <dbReference type="Pfam" id="PF01243"/>
    </source>
</evidence>
<sequence>MSETFTDAARALFAKKTLVHVASLGSDGAPNVTPVWCELDGDDVIINTALGRAKARNLANDGRVALSLTDPDDPYSMVSVRGMVVGFTTDGADDVIDRLAKKYLDVDSYPYRREGEIRVTVRIRPERISQQPA</sequence>
<organism evidence="3">
    <name type="scientific">freshwater metagenome</name>
    <dbReference type="NCBI Taxonomy" id="449393"/>
    <lineage>
        <taxon>unclassified sequences</taxon>
        <taxon>metagenomes</taxon>
        <taxon>ecological metagenomes</taxon>
    </lineage>
</organism>
<evidence type="ECO:0000313" key="3">
    <source>
        <dbReference type="EMBL" id="CAB4868489.1"/>
    </source>
</evidence>
<dbReference type="InterPro" id="IPR019920">
    <property type="entry name" value="F420-binding_dom_put"/>
</dbReference>